<dbReference type="SMART" id="SM00346">
    <property type="entry name" value="HTH_ICLR"/>
    <property type="match status" value="1"/>
</dbReference>
<dbReference type="Gene3D" id="3.30.450.40">
    <property type="match status" value="1"/>
</dbReference>
<sequence>MARSVSPETSEASSTVRAVERALQLIEIFARSRGPLAISELAAQVGLPPSTVHRLVQTLMSLGYVVQYPQSKRYGVGRGIAEINRAMLLKYEFGRFAKPHLEALVEVTGETASLAALYGTSAIYLSQLEAPSMVRVSNPVGTPVPLHCTAVGKVFLADFRSAMLEETLAYAGLEACTPHTLTAREALERELGRVRHQGYALDDQEYAEGVRCLAVGLRGSSGAVVAALSLCGPLSRIPDERIPELAGAVMEIGDRFARQMREP</sequence>
<evidence type="ECO:0000256" key="1">
    <source>
        <dbReference type="ARBA" id="ARBA00023015"/>
    </source>
</evidence>
<dbReference type="PROSITE" id="PS51077">
    <property type="entry name" value="HTH_ICLR"/>
    <property type="match status" value="1"/>
</dbReference>
<evidence type="ECO:0000259" key="5">
    <source>
        <dbReference type="PROSITE" id="PS51078"/>
    </source>
</evidence>
<name>A0A399F9Q8_9DEIN</name>
<keyword evidence="3" id="KW-0804">Transcription</keyword>
<dbReference type="Gene3D" id="1.10.10.10">
    <property type="entry name" value="Winged helix-like DNA-binding domain superfamily/Winged helix DNA-binding domain"/>
    <property type="match status" value="1"/>
</dbReference>
<dbReference type="CDD" id="cd00090">
    <property type="entry name" value="HTH_ARSR"/>
    <property type="match status" value="1"/>
</dbReference>
<evidence type="ECO:0000259" key="4">
    <source>
        <dbReference type="PROSITE" id="PS51077"/>
    </source>
</evidence>
<keyword evidence="2" id="KW-0238">DNA-binding</keyword>
<dbReference type="EMBL" id="QWLB01000007">
    <property type="protein sequence ID" value="RIH93324.1"/>
    <property type="molecule type" value="Genomic_DNA"/>
</dbReference>
<dbReference type="GO" id="GO:0003700">
    <property type="term" value="F:DNA-binding transcription factor activity"/>
    <property type="evidence" value="ECO:0007669"/>
    <property type="project" value="TreeGrafter"/>
</dbReference>
<dbReference type="AlphaFoldDB" id="A0A399F9Q8"/>
<dbReference type="FunFam" id="1.10.10.10:FF:000056">
    <property type="entry name" value="IclR family transcriptional regulator"/>
    <property type="match status" value="1"/>
</dbReference>
<dbReference type="Pfam" id="PF01614">
    <property type="entry name" value="IclR_C"/>
    <property type="match status" value="1"/>
</dbReference>
<reference evidence="6 7" key="1">
    <citation type="submission" date="2018-08" db="EMBL/GenBank/DDBJ databases">
        <title>Meiothermus granaticius genome AF-68 sequencing project.</title>
        <authorList>
            <person name="Da Costa M.S."/>
            <person name="Albuquerque L."/>
            <person name="Raposo P."/>
            <person name="Froufe H.J.C."/>
            <person name="Barroso C.S."/>
            <person name="Egas C."/>
        </authorList>
    </citation>
    <scope>NUCLEOTIDE SEQUENCE [LARGE SCALE GENOMIC DNA]</scope>
    <source>
        <strain evidence="6 7">AF-68</strain>
    </source>
</reference>
<feature type="domain" description="HTH iclR-type" evidence="4">
    <location>
        <begin position="16"/>
        <end position="78"/>
    </location>
</feature>
<dbReference type="PROSITE" id="PS51078">
    <property type="entry name" value="ICLR_ED"/>
    <property type="match status" value="1"/>
</dbReference>
<dbReference type="GO" id="GO:0003677">
    <property type="term" value="F:DNA binding"/>
    <property type="evidence" value="ECO:0007669"/>
    <property type="project" value="UniProtKB-KW"/>
</dbReference>
<dbReference type="PANTHER" id="PTHR30136:SF35">
    <property type="entry name" value="HTH-TYPE TRANSCRIPTIONAL REGULATOR RV1719"/>
    <property type="match status" value="1"/>
</dbReference>
<evidence type="ECO:0000256" key="2">
    <source>
        <dbReference type="ARBA" id="ARBA00023125"/>
    </source>
</evidence>
<dbReference type="InterPro" id="IPR036388">
    <property type="entry name" value="WH-like_DNA-bd_sf"/>
</dbReference>
<dbReference type="Proteomes" id="UP000266178">
    <property type="component" value="Unassembled WGS sequence"/>
</dbReference>
<proteinExistence type="predicted"/>
<evidence type="ECO:0000313" key="6">
    <source>
        <dbReference type="EMBL" id="RIH93324.1"/>
    </source>
</evidence>
<dbReference type="InterPro" id="IPR036390">
    <property type="entry name" value="WH_DNA-bd_sf"/>
</dbReference>
<dbReference type="OrthoDB" id="9791752at2"/>
<gene>
    <name evidence="6" type="primary">iclR_1</name>
    <name evidence="6" type="ORF">Mgrana_00768</name>
</gene>
<dbReference type="RefSeq" id="WP_119356279.1">
    <property type="nucleotide sequence ID" value="NZ_BJXM01000002.1"/>
</dbReference>
<dbReference type="InterPro" id="IPR029016">
    <property type="entry name" value="GAF-like_dom_sf"/>
</dbReference>
<dbReference type="InterPro" id="IPR050707">
    <property type="entry name" value="HTH_MetabolicPath_Reg"/>
</dbReference>
<dbReference type="GO" id="GO:0045892">
    <property type="term" value="P:negative regulation of DNA-templated transcription"/>
    <property type="evidence" value="ECO:0007669"/>
    <property type="project" value="TreeGrafter"/>
</dbReference>
<dbReference type="Pfam" id="PF09339">
    <property type="entry name" value="HTH_IclR"/>
    <property type="match status" value="1"/>
</dbReference>
<dbReference type="PANTHER" id="PTHR30136">
    <property type="entry name" value="HELIX-TURN-HELIX TRANSCRIPTIONAL REGULATOR, ICLR FAMILY"/>
    <property type="match status" value="1"/>
</dbReference>
<organism evidence="6 7">
    <name type="scientific">Meiothermus granaticius NBRC 107808</name>
    <dbReference type="NCBI Taxonomy" id="1227551"/>
    <lineage>
        <taxon>Bacteria</taxon>
        <taxon>Thermotogati</taxon>
        <taxon>Deinococcota</taxon>
        <taxon>Deinococci</taxon>
        <taxon>Thermales</taxon>
        <taxon>Thermaceae</taxon>
        <taxon>Meiothermus</taxon>
    </lineage>
</organism>
<keyword evidence="1" id="KW-0805">Transcription regulation</keyword>
<dbReference type="InterPro" id="IPR011991">
    <property type="entry name" value="ArsR-like_HTH"/>
</dbReference>
<dbReference type="InterPro" id="IPR005471">
    <property type="entry name" value="Tscrpt_reg_IclR_N"/>
</dbReference>
<evidence type="ECO:0000256" key="3">
    <source>
        <dbReference type="ARBA" id="ARBA00023163"/>
    </source>
</evidence>
<evidence type="ECO:0000313" key="7">
    <source>
        <dbReference type="Proteomes" id="UP000266178"/>
    </source>
</evidence>
<dbReference type="InterPro" id="IPR014757">
    <property type="entry name" value="Tscrpt_reg_IclR_C"/>
</dbReference>
<dbReference type="SUPFAM" id="SSF55781">
    <property type="entry name" value="GAF domain-like"/>
    <property type="match status" value="1"/>
</dbReference>
<feature type="domain" description="IclR-ED" evidence="5">
    <location>
        <begin position="79"/>
        <end position="262"/>
    </location>
</feature>
<accession>A0A399F9Q8</accession>
<keyword evidence="7" id="KW-1185">Reference proteome</keyword>
<protein>
    <submittedName>
        <fullName evidence="6">Transcriptional repressor IclR</fullName>
    </submittedName>
</protein>
<dbReference type="SUPFAM" id="SSF46785">
    <property type="entry name" value="Winged helix' DNA-binding domain"/>
    <property type="match status" value="1"/>
</dbReference>
<comment type="caution">
    <text evidence="6">The sequence shown here is derived from an EMBL/GenBank/DDBJ whole genome shotgun (WGS) entry which is preliminary data.</text>
</comment>